<keyword evidence="3" id="KW-0378">Hydrolase</keyword>
<keyword evidence="2" id="KW-0645">Protease</keyword>
<name>A0A3N0GHG8_9ACTN</name>
<evidence type="ECO:0000259" key="5">
    <source>
        <dbReference type="PROSITE" id="PS51935"/>
    </source>
</evidence>
<dbReference type="Gene3D" id="3.90.1720.10">
    <property type="entry name" value="endopeptidase domain like (from Nostoc punctiforme)"/>
    <property type="match status" value="1"/>
</dbReference>
<proteinExistence type="inferred from homology"/>
<dbReference type="PANTHER" id="PTHR47359:SF3">
    <property type="entry name" value="NLP_P60 DOMAIN-CONTAINING PROTEIN-RELATED"/>
    <property type="match status" value="1"/>
</dbReference>
<evidence type="ECO:0000256" key="3">
    <source>
        <dbReference type="ARBA" id="ARBA00022801"/>
    </source>
</evidence>
<evidence type="ECO:0000256" key="2">
    <source>
        <dbReference type="ARBA" id="ARBA00022670"/>
    </source>
</evidence>
<dbReference type="InterPro" id="IPR038765">
    <property type="entry name" value="Papain-like_cys_pep_sf"/>
</dbReference>
<sequence length="155" mass="16128">MSTSSCDDPNEAGVPLPAGFAGSFIAAGRTQLGKPYVWGGGSYSGPSGIGSDGRGPGFDCSGLVLYAAYQASNGKFRLPHYSGAQITFGHQIAWDDKRPGDLVFFTRPGASAPHHVAIYLGGNRILQAPHTGDNVRFGTIAEFAGEVLTVRRLGG</sequence>
<organism evidence="6 7">
    <name type="scientific">Nocardioides pocheonensis</name>
    <dbReference type="NCBI Taxonomy" id="661485"/>
    <lineage>
        <taxon>Bacteria</taxon>
        <taxon>Bacillati</taxon>
        <taxon>Actinomycetota</taxon>
        <taxon>Actinomycetes</taxon>
        <taxon>Propionibacteriales</taxon>
        <taxon>Nocardioidaceae</taxon>
        <taxon>Nocardioides</taxon>
    </lineage>
</organism>
<gene>
    <name evidence="6" type="ORF">EFL26_22135</name>
</gene>
<keyword evidence="4" id="KW-0788">Thiol protease</keyword>
<dbReference type="PROSITE" id="PS51935">
    <property type="entry name" value="NLPC_P60"/>
    <property type="match status" value="1"/>
</dbReference>
<dbReference type="PANTHER" id="PTHR47359">
    <property type="entry name" value="PEPTIDOGLYCAN DL-ENDOPEPTIDASE CWLO"/>
    <property type="match status" value="1"/>
</dbReference>
<comment type="similarity">
    <text evidence="1">Belongs to the peptidase C40 family.</text>
</comment>
<keyword evidence="7" id="KW-1185">Reference proteome</keyword>
<dbReference type="GO" id="GO:0006508">
    <property type="term" value="P:proteolysis"/>
    <property type="evidence" value="ECO:0007669"/>
    <property type="project" value="UniProtKB-KW"/>
</dbReference>
<dbReference type="SUPFAM" id="SSF54001">
    <property type="entry name" value="Cysteine proteinases"/>
    <property type="match status" value="1"/>
</dbReference>
<dbReference type="GO" id="GO:0008234">
    <property type="term" value="F:cysteine-type peptidase activity"/>
    <property type="evidence" value="ECO:0007669"/>
    <property type="project" value="UniProtKB-KW"/>
</dbReference>
<protein>
    <submittedName>
        <fullName evidence="6">Peptidoglycan endopeptidase</fullName>
    </submittedName>
</protein>
<dbReference type="AlphaFoldDB" id="A0A3N0GHG8"/>
<reference evidence="6 7" key="1">
    <citation type="submission" date="2018-11" db="EMBL/GenBank/DDBJ databases">
        <authorList>
            <person name="Li F."/>
        </authorList>
    </citation>
    <scope>NUCLEOTIDE SEQUENCE [LARGE SCALE GENOMIC DNA]</scope>
    <source>
        <strain evidence="6 7">Gsoil 818</strain>
    </source>
</reference>
<dbReference type="EMBL" id="RJSF01000047">
    <property type="protein sequence ID" value="RNM11924.1"/>
    <property type="molecule type" value="Genomic_DNA"/>
</dbReference>
<dbReference type="InterPro" id="IPR000064">
    <property type="entry name" value="NLP_P60_dom"/>
</dbReference>
<dbReference type="Pfam" id="PF00877">
    <property type="entry name" value="NLPC_P60"/>
    <property type="match status" value="1"/>
</dbReference>
<dbReference type="Proteomes" id="UP000279994">
    <property type="component" value="Unassembled WGS sequence"/>
</dbReference>
<evidence type="ECO:0000313" key="7">
    <source>
        <dbReference type="Proteomes" id="UP000279994"/>
    </source>
</evidence>
<evidence type="ECO:0000313" key="6">
    <source>
        <dbReference type="EMBL" id="RNM11924.1"/>
    </source>
</evidence>
<feature type="domain" description="NlpC/P60" evidence="5">
    <location>
        <begin position="18"/>
        <end position="155"/>
    </location>
</feature>
<comment type="caution">
    <text evidence="6">The sequence shown here is derived from an EMBL/GenBank/DDBJ whole genome shotgun (WGS) entry which is preliminary data.</text>
</comment>
<evidence type="ECO:0000256" key="4">
    <source>
        <dbReference type="ARBA" id="ARBA00022807"/>
    </source>
</evidence>
<evidence type="ECO:0000256" key="1">
    <source>
        <dbReference type="ARBA" id="ARBA00007074"/>
    </source>
</evidence>
<dbReference type="InterPro" id="IPR051794">
    <property type="entry name" value="PG_Endopeptidase_C40"/>
</dbReference>
<accession>A0A3N0GHG8</accession>